<dbReference type="AlphaFoldDB" id="A0A1F6WAE9"/>
<reference evidence="2 3" key="1">
    <citation type="journal article" date="2016" name="Nat. Commun.">
        <title>Thousands of microbial genomes shed light on interconnected biogeochemical processes in an aquifer system.</title>
        <authorList>
            <person name="Anantharaman K."/>
            <person name="Brown C.T."/>
            <person name="Hug L.A."/>
            <person name="Sharon I."/>
            <person name="Castelle C.J."/>
            <person name="Probst A.J."/>
            <person name="Thomas B.C."/>
            <person name="Singh A."/>
            <person name="Wilkins M.J."/>
            <person name="Karaoz U."/>
            <person name="Brodie E.L."/>
            <person name="Williams K.H."/>
            <person name="Hubbard S.S."/>
            <person name="Banfield J.F."/>
        </authorList>
    </citation>
    <scope>NUCLEOTIDE SEQUENCE [LARGE SCALE GENOMIC DNA]</scope>
</reference>
<keyword evidence="1" id="KW-0812">Transmembrane</keyword>
<protein>
    <recommendedName>
        <fullName evidence="4">PepSY domain-containing protein</fullName>
    </recommendedName>
</protein>
<feature type="transmembrane region" description="Helical" evidence="1">
    <location>
        <begin position="6"/>
        <end position="24"/>
    </location>
</feature>
<organism evidence="2 3">
    <name type="scientific">Candidatus Nomurabacteria bacterium RIFCSPHIGHO2_12_FULL_37_29</name>
    <dbReference type="NCBI Taxonomy" id="1801759"/>
    <lineage>
        <taxon>Bacteria</taxon>
        <taxon>Candidatus Nomuraibacteriota</taxon>
    </lineage>
</organism>
<accession>A0A1F6WAE9</accession>
<proteinExistence type="predicted"/>
<keyword evidence="1" id="KW-0472">Membrane</keyword>
<gene>
    <name evidence="2" type="ORF">A3F19_00420</name>
</gene>
<sequence length="206" mass="23689">MKKTYLFLILTVIILIMFSLFNLFKGGKEADKQEVANIKVALNEEFVLKEGYGVKLGGLSIYYKNTSFPPKSYTGDKEEFIYPQIEVSENEDTLHFPINKKSSLKIFHRYQISLLEMNIEGNIRNIKLVIIPKEINTKILEEEAVRIALEEARQNNFLDGEAINRTLQLGLWIIEVSSKIIDDLYFGVEVDANTGEIRRSYTDSRA</sequence>
<evidence type="ECO:0000313" key="2">
    <source>
        <dbReference type="EMBL" id="OGI78849.1"/>
    </source>
</evidence>
<evidence type="ECO:0000256" key="1">
    <source>
        <dbReference type="SAM" id="Phobius"/>
    </source>
</evidence>
<name>A0A1F6WAE9_9BACT</name>
<comment type="caution">
    <text evidence="2">The sequence shown here is derived from an EMBL/GenBank/DDBJ whole genome shotgun (WGS) entry which is preliminary data.</text>
</comment>
<evidence type="ECO:0008006" key="4">
    <source>
        <dbReference type="Google" id="ProtNLM"/>
    </source>
</evidence>
<dbReference type="EMBL" id="MFUJ01000037">
    <property type="protein sequence ID" value="OGI78849.1"/>
    <property type="molecule type" value="Genomic_DNA"/>
</dbReference>
<evidence type="ECO:0000313" key="3">
    <source>
        <dbReference type="Proteomes" id="UP000177052"/>
    </source>
</evidence>
<keyword evidence="1" id="KW-1133">Transmembrane helix</keyword>
<dbReference type="Proteomes" id="UP000177052">
    <property type="component" value="Unassembled WGS sequence"/>
</dbReference>